<protein>
    <submittedName>
        <fullName evidence="10">Transcription factor AP-2 C-terminal domain-containing protein</fullName>
    </submittedName>
</protein>
<keyword evidence="9" id="KW-1185">Reference proteome</keyword>
<dbReference type="PANTHER" id="PTHR10812:SF17">
    <property type="entry name" value="TRANSCRIPTION FACTOR AP-2, ISOFORM D"/>
    <property type="match status" value="1"/>
</dbReference>
<proteinExistence type="inferred from homology"/>
<feature type="compositionally biased region" description="Low complexity" evidence="7">
    <location>
        <begin position="178"/>
        <end position="194"/>
    </location>
</feature>
<organism evidence="9 10">
    <name type="scientific">Panagrolaimus davidi</name>
    <dbReference type="NCBI Taxonomy" id="227884"/>
    <lineage>
        <taxon>Eukaryota</taxon>
        <taxon>Metazoa</taxon>
        <taxon>Ecdysozoa</taxon>
        <taxon>Nematoda</taxon>
        <taxon>Chromadorea</taxon>
        <taxon>Rhabditida</taxon>
        <taxon>Tylenchina</taxon>
        <taxon>Panagrolaimomorpha</taxon>
        <taxon>Panagrolaimoidea</taxon>
        <taxon>Panagrolaimidae</taxon>
        <taxon>Panagrolaimus</taxon>
    </lineage>
</organism>
<keyword evidence="3" id="KW-0805">Transcription regulation</keyword>
<reference evidence="10" key="1">
    <citation type="submission" date="2022-11" db="UniProtKB">
        <authorList>
            <consortium name="WormBaseParasite"/>
        </authorList>
    </citation>
    <scope>IDENTIFICATION</scope>
</reference>
<feature type="compositionally biased region" description="Low complexity" evidence="7">
    <location>
        <begin position="1"/>
        <end position="19"/>
    </location>
</feature>
<dbReference type="WBParaSite" id="PDA_v2.g1808.t1">
    <property type="protein sequence ID" value="PDA_v2.g1808.t1"/>
    <property type="gene ID" value="PDA_v2.g1808"/>
</dbReference>
<keyword evidence="5" id="KW-0804">Transcription</keyword>
<evidence type="ECO:0000256" key="6">
    <source>
        <dbReference type="ARBA" id="ARBA00023242"/>
    </source>
</evidence>
<evidence type="ECO:0000256" key="1">
    <source>
        <dbReference type="ARBA" id="ARBA00004123"/>
    </source>
</evidence>
<evidence type="ECO:0000313" key="10">
    <source>
        <dbReference type="WBParaSite" id="PDA_v2.g1808.t1"/>
    </source>
</evidence>
<accession>A0A914PJG7</accession>
<dbReference type="GO" id="GO:0000977">
    <property type="term" value="F:RNA polymerase II transcription regulatory region sequence-specific DNA binding"/>
    <property type="evidence" value="ECO:0007669"/>
    <property type="project" value="TreeGrafter"/>
</dbReference>
<feature type="compositionally biased region" description="Low complexity" evidence="7">
    <location>
        <begin position="53"/>
        <end position="65"/>
    </location>
</feature>
<evidence type="ECO:0000256" key="5">
    <source>
        <dbReference type="ARBA" id="ARBA00023163"/>
    </source>
</evidence>
<feature type="region of interest" description="Disordered" evidence="7">
    <location>
        <begin position="163"/>
        <end position="194"/>
    </location>
</feature>
<evidence type="ECO:0000256" key="3">
    <source>
        <dbReference type="ARBA" id="ARBA00023015"/>
    </source>
</evidence>
<dbReference type="PANTHER" id="PTHR10812">
    <property type="entry name" value="TRANSCRIPTION FACTOR AP-2"/>
    <property type="match status" value="1"/>
</dbReference>
<dbReference type="Proteomes" id="UP000887578">
    <property type="component" value="Unplaced"/>
</dbReference>
<name>A0A914PJG7_9BILA</name>
<sequence length="245" mass="27633">MENQWNANNFQAFAPQPNNMPQSLPKSLEELKPPSTKRPRAESESTEEDEENYSPSPSPASNTSNVFNNPGPIAHSTPLMPLMQQNQQLQPMQPQPQQMQQPDFSNFMHPMMQQQWAAQMNPLMQQQWAATQMLQQQQSNGYPLQQQQQQHSQNMYNLANLNNTQTSTSSCENDDSGNSSIIQQPAQPQQNLNLPPNEIEFCAIPGRLALLSQNKKVKVTLAEIQRRIAAPECLNASLLSAILRK</sequence>
<dbReference type="InterPro" id="IPR013854">
    <property type="entry name" value="TF_AP2_C"/>
</dbReference>
<dbReference type="InterPro" id="IPR004979">
    <property type="entry name" value="TF_AP2"/>
</dbReference>
<dbReference type="AlphaFoldDB" id="A0A914PJG7"/>
<evidence type="ECO:0000256" key="7">
    <source>
        <dbReference type="SAM" id="MobiDB-lite"/>
    </source>
</evidence>
<dbReference type="GO" id="GO:0042127">
    <property type="term" value="P:regulation of cell population proliferation"/>
    <property type="evidence" value="ECO:0007669"/>
    <property type="project" value="TreeGrafter"/>
</dbReference>
<feature type="domain" description="Transcription factor AP-2 C-terminal" evidence="8">
    <location>
        <begin position="201"/>
        <end position="245"/>
    </location>
</feature>
<dbReference type="GO" id="GO:0000981">
    <property type="term" value="F:DNA-binding transcription factor activity, RNA polymerase II-specific"/>
    <property type="evidence" value="ECO:0007669"/>
    <property type="project" value="TreeGrafter"/>
</dbReference>
<evidence type="ECO:0000256" key="2">
    <source>
        <dbReference type="ARBA" id="ARBA00007770"/>
    </source>
</evidence>
<keyword evidence="6" id="KW-0539">Nucleus</keyword>
<comment type="subcellular location">
    <subcellularLocation>
        <location evidence="1">Nucleus</location>
    </subcellularLocation>
</comment>
<evidence type="ECO:0000313" key="9">
    <source>
        <dbReference type="Proteomes" id="UP000887578"/>
    </source>
</evidence>
<keyword evidence="4" id="KW-0238">DNA-binding</keyword>
<comment type="similarity">
    <text evidence="2">Belongs to the AP-2 family.</text>
</comment>
<evidence type="ECO:0000259" key="8">
    <source>
        <dbReference type="Pfam" id="PF03299"/>
    </source>
</evidence>
<dbReference type="GO" id="GO:0005634">
    <property type="term" value="C:nucleus"/>
    <property type="evidence" value="ECO:0007669"/>
    <property type="project" value="UniProtKB-SubCell"/>
</dbReference>
<evidence type="ECO:0000256" key="4">
    <source>
        <dbReference type="ARBA" id="ARBA00023125"/>
    </source>
</evidence>
<dbReference type="Pfam" id="PF03299">
    <property type="entry name" value="TF_AP-2"/>
    <property type="match status" value="1"/>
</dbReference>
<feature type="region of interest" description="Disordered" evidence="7">
    <location>
        <begin position="1"/>
        <end position="78"/>
    </location>
</feature>